<dbReference type="PANTHER" id="PTHR11986:SF79">
    <property type="entry name" value="ACETYLORNITHINE AMINOTRANSFERASE, MITOCHONDRIAL"/>
    <property type="match status" value="1"/>
</dbReference>
<dbReference type="GO" id="GO:0030170">
    <property type="term" value="F:pyridoxal phosphate binding"/>
    <property type="evidence" value="ECO:0007669"/>
    <property type="project" value="InterPro"/>
</dbReference>
<gene>
    <name evidence="6" type="ORF">DES52_104260</name>
</gene>
<dbReference type="InterPro" id="IPR015421">
    <property type="entry name" value="PyrdxlP-dep_Trfase_major"/>
</dbReference>
<dbReference type="GO" id="GO:0042802">
    <property type="term" value="F:identical protein binding"/>
    <property type="evidence" value="ECO:0007669"/>
    <property type="project" value="TreeGrafter"/>
</dbReference>
<reference evidence="6 7" key="1">
    <citation type="submission" date="2018-06" db="EMBL/GenBank/DDBJ databases">
        <title>Genomic Encyclopedia of Type Strains, Phase IV (KMG-IV): sequencing the most valuable type-strain genomes for metagenomic binning, comparative biology and taxonomic classification.</title>
        <authorList>
            <person name="Goeker M."/>
        </authorList>
    </citation>
    <scope>NUCLEOTIDE SEQUENCE [LARGE SCALE GENOMIC DNA]</scope>
    <source>
        <strain evidence="6 7">DSM 18048</strain>
    </source>
</reference>
<dbReference type="AlphaFoldDB" id="A0A318S7U1"/>
<dbReference type="Gene3D" id="3.40.640.10">
    <property type="entry name" value="Type I PLP-dependent aspartate aminotransferase-like (Major domain)"/>
    <property type="match status" value="1"/>
</dbReference>
<evidence type="ECO:0000313" key="6">
    <source>
        <dbReference type="EMBL" id="PYE54986.1"/>
    </source>
</evidence>
<dbReference type="FunFam" id="3.40.640.10:FF:000004">
    <property type="entry name" value="Acetylornithine aminotransferase"/>
    <property type="match status" value="1"/>
</dbReference>
<comment type="similarity">
    <text evidence="5">Belongs to the class-III pyridoxal-phosphate-dependent aminotransferase family.</text>
</comment>
<dbReference type="SUPFAM" id="SSF53383">
    <property type="entry name" value="PLP-dependent transferases"/>
    <property type="match status" value="1"/>
</dbReference>
<dbReference type="InterPro" id="IPR005814">
    <property type="entry name" value="Aminotrans_3"/>
</dbReference>
<keyword evidence="7" id="KW-1185">Reference proteome</keyword>
<evidence type="ECO:0000256" key="3">
    <source>
        <dbReference type="ARBA" id="ARBA00022679"/>
    </source>
</evidence>
<evidence type="ECO:0000256" key="4">
    <source>
        <dbReference type="ARBA" id="ARBA00022898"/>
    </source>
</evidence>
<dbReference type="CDD" id="cd00610">
    <property type="entry name" value="OAT_like"/>
    <property type="match status" value="1"/>
</dbReference>
<protein>
    <submittedName>
        <fullName evidence="6">Ornithine--oxo-acid transaminase/putrescine aminotransferase</fullName>
    </submittedName>
</protein>
<comment type="cofactor">
    <cofactor evidence="1">
        <name>pyridoxal 5'-phosphate</name>
        <dbReference type="ChEBI" id="CHEBI:597326"/>
    </cofactor>
</comment>
<organism evidence="6 7">
    <name type="scientific">Deinococcus yavapaiensis KR-236</name>
    <dbReference type="NCBI Taxonomy" id="694435"/>
    <lineage>
        <taxon>Bacteria</taxon>
        <taxon>Thermotogati</taxon>
        <taxon>Deinococcota</taxon>
        <taxon>Deinococci</taxon>
        <taxon>Deinococcales</taxon>
        <taxon>Deinococcaceae</taxon>
        <taxon>Deinococcus</taxon>
    </lineage>
</organism>
<dbReference type="InterPro" id="IPR050103">
    <property type="entry name" value="Class-III_PLP-dep_AT"/>
</dbReference>
<name>A0A318S7U1_9DEIO</name>
<accession>A0A318S7U1</accession>
<evidence type="ECO:0000256" key="5">
    <source>
        <dbReference type="RuleBase" id="RU003560"/>
    </source>
</evidence>
<proteinExistence type="inferred from homology"/>
<dbReference type="InterPro" id="IPR015422">
    <property type="entry name" value="PyrdxlP-dep_Trfase_small"/>
</dbReference>
<dbReference type="Pfam" id="PF00202">
    <property type="entry name" value="Aminotran_3"/>
    <property type="match status" value="1"/>
</dbReference>
<dbReference type="InterPro" id="IPR015424">
    <property type="entry name" value="PyrdxlP-dep_Trfase"/>
</dbReference>
<evidence type="ECO:0000256" key="1">
    <source>
        <dbReference type="ARBA" id="ARBA00001933"/>
    </source>
</evidence>
<dbReference type="Gene3D" id="3.90.1150.10">
    <property type="entry name" value="Aspartate Aminotransferase, domain 1"/>
    <property type="match status" value="1"/>
</dbReference>
<keyword evidence="4 5" id="KW-0663">Pyridoxal phosphate</keyword>
<keyword evidence="3 6" id="KW-0808">Transferase</keyword>
<dbReference type="PANTHER" id="PTHR11986">
    <property type="entry name" value="AMINOTRANSFERASE CLASS III"/>
    <property type="match status" value="1"/>
</dbReference>
<dbReference type="OrthoDB" id="9801052at2"/>
<dbReference type="InterPro" id="IPR049704">
    <property type="entry name" value="Aminotrans_3_PPA_site"/>
</dbReference>
<evidence type="ECO:0000256" key="2">
    <source>
        <dbReference type="ARBA" id="ARBA00022576"/>
    </source>
</evidence>
<sequence>MTIPKGFIRADDVLQDRMTADEAVRLEVTHGNGKLMRGLDILGMSGPLRPITPWELEDPHGRHVINASGYAALPFGDNPPELVGFLRDMLAVGGQIAIAQQSVTTWRAALEANLVRLLSHQAPSHADSRVFFSNSGTEAVEAAIKFAVAARPKAKYLINFQRAYHGKTFMSLSLTPNPTLQGPFRNLLSSSVVTLPFGDIEALARTVKRLGPDKIVAVVLEPILGEAGVRLPPPDFLRAVHDLCRPKGVLLVVDEIQTGLGRSGHWFQSLAAGLEPDIITLAKPLGGGLVPVGATIVRNSIYRELLGDVNKLKRHSNTFGGNSIAMAVGLKSLEMLIDMDAPARSRALGERGLTRLKAVQQRFPNLLEDVRGAGTLFAMNFRPVIDPKFLPGQADFVSEVSGFLALLAFYRAGVQLNFSLNAARTMRITPAMNMPDDVFDELFDRVGRAAEQHPTSFSLVRGTGLGKLLQLAKFAFFE</sequence>
<evidence type="ECO:0000313" key="7">
    <source>
        <dbReference type="Proteomes" id="UP000248326"/>
    </source>
</evidence>
<dbReference type="GO" id="GO:0008483">
    <property type="term" value="F:transaminase activity"/>
    <property type="evidence" value="ECO:0007669"/>
    <property type="project" value="UniProtKB-KW"/>
</dbReference>
<dbReference type="Proteomes" id="UP000248326">
    <property type="component" value="Unassembled WGS sequence"/>
</dbReference>
<dbReference type="PROSITE" id="PS00600">
    <property type="entry name" value="AA_TRANSFER_CLASS_3"/>
    <property type="match status" value="1"/>
</dbReference>
<dbReference type="EMBL" id="QJSX01000004">
    <property type="protein sequence ID" value="PYE54986.1"/>
    <property type="molecule type" value="Genomic_DNA"/>
</dbReference>
<keyword evidence="2 6" id="KW-0032">Aminotransferase</keyword>
<comment type="caution">
    <text evidence="6">The sequence shown here is derived from an EMBL/GenBank/DDBJ whole genome shotgun (WGS) entry which is preliminary data.</text>
</comment>